<evidence type="ECO:0000256" key="3">
    <source>
        <dbReference type="ARBA" id="ARBA00023098"/>
    </source>
</evidence>
<keyword evidence="5" id="KW-0812">Transmembrane</keyword>
<dbReference type="Proteomes" id="UP001589562">
    <property type="component" value="Unassembled WGS sequence"/>
</dbReference>
<dbReference type="EMBL" id="JBHMFE010000020">
    <property type="protein sequence ID" value="MFB9110039.1"/>
    <property type="molecule type" value="Genomic_DNA"/>
</dbReference>
<accession>A0ABV5HDP8</accession>
<evidence type="ECO:0000256" key="5">
    <source>
        <dbReference type="SAM" id="Phobius"/>
    </source>
</evidence>
<keyword evidence="2 4" id="KW-0442">Lipid degradation</keyword>
<proteinExistence type="predicted"/>
<name>A0ABV5HDP8_9FLAO</name>
<evidence type="ECO:0000259" key="6">
    <source>
        <dbReference type="PROSITE" id="PS51635"/>
    </source>
</evidence>
<organism evidence="7 8">
    <name type="scientific">Flavobacterium gyeonganense</name>
    <dbReference type="NCBI Taxonomy" id="1310418"/>
    <lineage>
        <taxon>Bacteria</taxon>
        <taxon>Pseudomonadati</taxon>
        <taxon>Bacteroidota</taxon>
        <taxon>Flavobacteriia</taxon>
        <taxon>Flavobacteriales</taxon>
        <taxon>Flavobacteriaceae</taxon>
        <taxon>Flavobacterium</taxon>
    </lineage>
</organism>
<keyword evidence="5" id="KW-0472">Membrane</keyword>
<keyword evidence="5" id="KW-1133">Transmembrane helix</keyword>
<dbReference type="PANTHER" id="PTHR14226">
    <property type="entry name" value="NEUROPATHY TARGET ESTERASE/SWISS CHEESE D.MELANOGASTER"/>
    <property type="match status" value="1"/>
</dbReference>
<reference evidence="7 8" key="1">
    <citation type="submission" date="2024-09" db="EMBL/GenBank/DDBJ databases">
        <authorList>
            <person name="Sun Q."/>
            <person name="Mori K."/>
        </authorList>
    </citation>
    <scope>NUCLEOTIDE SEQUENCE [LARGE SCALE GENOMIC DNA]</scope>
    <source>
        <strain evidence="7 8">CECT 8365</strain>
    </source>
</reference>
<dbReference type="InterPro" id="IPR016035">
    <property type="entry name" value="Acyl_Trfase/lysoPLipase"/>
</dbReference>
<sequence length="437" mass="49928">MIRTQTKNLRIGLSLSGGGYRAAIYHLGTFRKLREMGILENVDVISTISGGSITGACYGLKGDNFEDFEKCLRGIVQKSIIRGILYSFRFISIFIFLLSIVIFSIYLLFTRFAWVSTPLLVIVIWSLLIYQFKIFPVSSIINRLYSKWFFDGKTLKDFNPMPRIAINATNLETGRPFTFSKNKMSDSTYEHPEKGRKSIKFKPDGFPISLAVASSTCVPFAFTPIFIDKKYFEDEKDFETIKPCLVDGGVYDNQGVHKLTQKNSSYECDVVIVSDAGNIMPKINSFNNVIQLLMRTSEIFMNRIKNYQMIQHVYENYRFNKKSIAYQSLGWDFEGCLDGFMDNLKKGAILEEVIVAHEISNQDMMNGRWDIIEDKLMRKINYSGIKMKMPTVEELKTARGVSTNLKALKTSQINALVKQAECLTELQVKLYCPILLS</sequence>
<dbReference type="InterPro" id="IPR002641">
    <property type="entry name" value="PNPLA_dom"/>
</dbReference>
<dbReference type="Gene3D" id="3.40.1090.10">
    <property type="entry name" value="Cytosolic phospholipase A2 catalytic domain"/>
    <property type="match status" value="2"/>
</dbReference>
<feature type="transmembrane region" description="Helical" evidence="5">
    <location>
        <begin position="112"/>
        <end position="130"/>
    </location>
</feature>
<keyword evidence="3 4" id="KW-0443">Lipid metabolism</keyword>
<feature type="active site" description="Proton acceptor" evidence="4">
    <location>
        <position position="247"/>
    </location>
</feature>
<evidence type="ECO:0000256" key="4">
    <source>
        <dbReference type="PROSITE-ProRule" id="PRU01161"/>
    </source>
</evidence>
<comment type="caution">
    <text evidence="4">Lacks conserved residue(s) required for the propagation of feature annotation.</text>
</comment>
<dbReference type="RefSeq" id="WP_278009855.1">
    <property type="nucleotide sequence ID" value="NZ_CP121112.1"/>
</dbReference>
<feature type="active site" description="Nucleophile" evidence="4">
    <location>
        <position position="49"/>
    </location>
</feature>
<dbReference type="PROSITE" id="PS51635">
    <property type="entry name" value="PNPLA"/>
    <property type="match status" value="1"/>
</dbReference>
<evidence type="ECO:0000256" key="2">
    <source>
        <dbReference type="ARBA" id="ARBA00022963"/>
    </source>
</evidence>
<dbReference type="Pfam" id="PF01734">
    <property type="entry name" value="Patatin"/>
    <property type="match status" value="1"/>
</dbReference>
<feature type="transmembrane region" description="Helical" evidence="5">
    <location>
        <begin position="83"/>
        <end position="106"/>
    </location>
</feature>
<gene>
    <name evidence="7" type="ORF">ACFFVK_15745</name>
</gene>
<evidence type="ECO:0000313" key="7">
    <source>
        <dbReference type="EMBL" id="MFB9110039.1"/>
    </source>
</evidence>
<keyword evidence="8" id="KW-1185">Reference proteome</keyword>
<feature type="transmembrane region" description="Helical" evidence="5">
    <location>
        <begin position="206"/>
        <end position="227"/>
    </location>
</feature>
<protein>
    <submittedName>
        <fullName evidence="7">Patatin-like phospholipase family protein</fullName>
    </submittedName>
</protein>
<evidence type="ECO:0000256" key="1">
    <source>
        <dbReference type="ARBA" id="ARBA00022801"/>
    </source>
</evidence>
<feature type="short sequence motif" description="DGA/G" evidence="4">
    <location>
        <begin position="247"/>
        <end position="249"/>
    </location>
</feature>
<dbReference type="SUPFAM" id="SSF52151">
    <property type="entry name" value="FabD/lysophospholipase-like"/>
    <property type="match status" value="1"/>
</dbReference>
<comment type="caution">
    <text evidence="7">The sequence shown here is derived from an EMBL/GenBank/DDBJ whole genome shotgun (WGS) entry which is preliminary data.</text>
</comment>
<dbReference type="PANTHER" id="PTHR14226:SF78">
    <property type="entry name" value="SLR0060 PROTEIN"/>
    <property type="match status" value="1"/>
</dbReference>
<feature type="domain" description="PNPLA" evidence="6">
    <location>
        <begin position="14"/>
        <end position="260"/>
    </location>
</feature>
<evidence type="ECO:0000313" key="8">
    <source>
        <dbReference type="Proteomes" id="UP001589562"/>
    </source>
</evidence>
<dbReference type="InterPro" id="IPR050301">
    <property type="entry name" value="NTE"/>
</dbReference>
<keyword evidence="1 4" id="KW-0378">Hydrolase</keyword>